<dbReference type="GO" id="GO:0004252">
    <property type="term" value="F:serine-type endopeptidase activity"/>
    <property type="evidence" value="ECO:0007669"/>
    <property type="project" value="UniProtKB-UniRule"/>
</dbReference>
<keyword evidence="1" id="KW-0720">Serine protease</keyword>
<dbReference type="SUPFAM" id="SSF54211">
    <property type="entry name" value="Ribosomal protein S5 domain 2-like"/>
    <property type="match status" value="1"/>
</dbReference>
<feature type="domain" description="Lon proteolytic" evidence="2">
    <location>
        <begin position="291"/>
        <end position="489"/>
    </location>
</feature>
<dbReference type="PROSITE" id="PS51786">
    <property type="entry name" value="LON_PROTEOLYTIC"/>
    <property type="match status" value="1"/>
</dbReference>
<evidence type="ECO:0000259" key="2">
    <source>
        <dbReference type="PROSITE" id="PS51786"/>
    </source>
</evidence>
<dbReference type="STRING" id="83771.SAMN02910357_01167"/>
<evidence type="ECO:0000313" key="4">
    <source>
        <dbReference type="Proteomes" id="UP000242432"/>
    </source>
</evidence>
<dbReference type="Pfam" id="PF05362">
    <property type="entry name" value="Lon_C"/>
    <property type="match status" value="1"/>
</dbReference>
<dbReference type="Gene3D" id="3.30.230.10">
    <property type="match status" value="1"/>
</dbReference>
<dbReference type="EMBL" id="FUXX01000024">
    <property type="protein sequence ID" value="SKA64157.1"/>
    <property type="molecule type" value="Genomic_DNA"/>
</dbReference>
<dbReference type="EC" id="3.4.21.53" evidence="1"/>
<comment type="similarity">
    <text evidence="1">Belongs to the peptidase S16 family.</text>
</comment>
<dbReference type="Proteomes" id="UP000242432">
    <property type="component" value="Unassembled WGS sequence"/>
</dbReference>
<feature type="active site" evidence="1">
    <location>
        <position position="427"/>
    </location>
</feature>
<gene>
    <name evidence="3" type="ORF">SAMN02745213_01506</name>
</gene>
<dbReference type="GO" id="GO:0004176">
    <property type="term" value="F:ATP-dependent peptidase activity"/>
    <property type="evidence" value="ECO:0007669"/>
    <property type="project" value="UniProtKB-UniRule"/>
</dbReference>
<dbReference type="PRINTS" id="PR00830">
    <property type="entry name" value="ENDOLAPTASE"/>
</dbReference>
<evidence type="ECO:0000256" key="1">
    <source>
        <dbReference type="PROSITE-ProRule" id="PRU01122"/>
    </source>
</evidence>
<keyword evidence="1 3" id="KW-0645">Protease</keyword>
<dbReference type="InterPro" id="IPR027065">
    <property type="entry name" value="Lon_Prtase"/>
</dbReference>
<dbReference type="RefSeq" id="WP_078928936.1">
    <property type="nucleotide sequence ID" value="NZ_FUXX01000024.1"/>
</dbReference>
<protein>
    <recommendedName>
        <fullName evidence="1">endopeptidase La</fullName>
        <ecNumber evidence="1">3.4.21.53</ecNumber>
    </recommendedName>
</protein>
<proteinExistence type="inferred from homology"/>
<comment type="catalytic activity">
    <reaction evidence="1">
        <text>Hydrolysis of proteins in presence of ATP.</text>
        <dbReference type="EC" id="3.4.21.53"/>
    </reaction>
</comment>
<evidence type="ECO:0000313" key="3">
    <source>
        <dbReference type="EMBL" id="SKA64157.1"/>
    </source>
</evidence>
<dbReference type="InterPro" id="IPR020568">
    <property type="entry name" value="Ribosomal_Su5_D2-typ_SF"/>
</dbReference>
<keyword evidence="1" id="KW-0378">Hydrolase</keyword>
<dbReference type="GO" id="GO:0005524">
    <property type="term" value="F:ATP binding"/>
    <property type="evidence" value="ECO:0007669"/>
    <property type="project" value="InterPro"/>
</dbReference>
<name>A0A1T4VGT4_9GAMM</name>
<dbReference type="PANTHER" id="PTHR10046">
    <property type="entry name" value="ATP DEPENDENT LON PROTEASE FAMILY MEMBER"/>
    <property type="match status" value="1"/>
</dbReference>
<organism evidence="3 4">
    <name type="scientific">Succinivibrio dextrinosolvens DSM 3072</name>
    <dbReference type="NCBI Taxonomy" id="1123324"/>
    <lineage>
        <taxon>Bacteria</taxon>
        <taxon>Pseudomonadati</taxon>
        <taxon>Pseudomonadota</taxon>
        <taxon>Gammaproteobacteria</taxon>
        <taxon>Aeromonadales</taxon>
        <taxon>Succinivibrionaceae</taxon>
        <taxon>Succinivibrio</taxon>
    </lineage>
</organism>
<dbReference type="InterPro" id="IPR008269">
    <property type="entry name" value="Lon_proteolytic"/>
</dbReference>
<reference evidence="4" key="1">
    <citation type="submission" date="2017-02" db="EMBL/GenBank/DDBJ databases">
        <authorList>
            <person name="Varghese N."/>
            <person name="Submissions S."/>
        </authorList>
    </citation>
    <scope>NUCLEOTIDE SEQUENCE [LARGE SCALE GENOMIC DNA]</scope>
    <source>
        <strain evidence="4">DSM 3072</strain>
    </source>
</reference>
<accession>A0A1T4VGT4</accession>
<dbReference type="GO" id="GO:0030163">
    <property type="term" value="P:protein catabolic process"/>
    <property type="evidence" value="ECO:0007669"/>
    <property type="project" value="InterPro"/>
</dbReference>
<dbReference type="GO" id="GO:0006508">
    <property type="term" value="P:proteolysis"/>
    <property type="evidence" value="ECO:0007669"/>
    <property type="project" value="UniProtKB-KW"/>
</dbReference>
<feature type="active site" evidence="1">
    <location>
        <position position="384"/>
    </location>
</feature>
<dbReference type="AlphaFoldDB" id="A0A1T4VGT4"/>
<sequence>MKYVFTEATEEAQNAADAIVELEYQDLLPVIERKDFKDTGDFKPRSFARLQLRARNAVKELINNPYSKILMICGSSRVNTIEIAHELVVELAGQEPTIAYAPTKFEFFGNDKEDGVLTSKGFVIMPCSHLLDHPKWLNMSDACIAQNEGLKLILCGDATECASLQMIWPSLDNVLRSDIVMEFPIAGGVELMASLVASYVDKYKLSPFSQEAIELLCIWSSRQSGDRRWLGIPEIRLCTLVIAANRYAKGNTVDNISVLKAIAAEDYRINYFAELELRNHRDNQILLATEGEEIGQINGLSVIETAGTSYEYGEPVRITATLRAGGEGDVIDIERKAELAGQIHAKAMMIINGFLSNEFGAEQPLPVSASLVFEQSYSEIDGDSASLTGLCAVISALSDLPIRQDLAVTGAVDQFGDVQPVGGVNEKIEGFFKICRLHGLTGTQGVIIPASCVDQLVLRGSVISAVKEGKFHIYVVSHVTGAAKLLLKTPWGDSSIENSICSKICTRLDEIGNGKNARPWWKFF</sequence>
<dbReference type="InterPro" id="IPR014721">
    <property type="entry name" value="Ribsml_uS5_D2-typ_fold_subgr"/>
</dbReference>
<keyword evidence="4" id="KW-1185">Reference proteome</keyword>